<dbReference type="InParanoid" id="A0A1Y2E4T4"/>
<comment type="caution">
    <text evidence="1">The sequence shown here is derived from an EMBL/GenBank/DDBJ whole genome shotgun (WGS) entry which is preliminary data.</text>
</comment>
<reference evidence="1 2" key="1">
    <citation type="submission" date="2016-07" db="EMBL/GenBank/DDBJ databases">
        <title>Pervasive Adenine N6-methylation of Active Genes in Fungi.</title>
        <authorList>
            <consortium name="DOE Joint Genome Institute"/>
            <person name="Mondo S.J."/>
            <person name="Dannebaum R.O."/>
            <person name="Kuo R.C."/>
            <person name="Labutti K."/>
            <person name="Haridas S."/>
            <person name="Kuo A."/>
            <person name="Salamov A."/>
            <person name="Ahrendt S.R."/>
            <person name="Lipzen A."/>
            <person name="Sullivan W."/>
            <person name="Andreopoulos W.B."/>
            <person name="Clum A."/>
            <person name="Lindquist E."/>
            <person name="Daum C."/>
            <person name="Ramamoorthy G.K."/>
            <person name="Gryganskyi A."/>
            <person name="Culley D."/>
            <person name="Magnuson J.K."/>
            <person name="James T.Y."/>
            <person name="O'Malley M.A."/>
            <person name="Stajich J.E."/>
            <person name="Spatafora J.W."/>
            <person name="Visel A."/>
            <person name="Grigoriev I.V."/>
        </authorList>
    </citation>
    <scope>NUCLEOTIDE SEQUENCE [LARGE SCALE GENOMIC DNA]</scope>
    <source>
        <strain evidence="1 2">CBS 129021</strain>
    </source>
</reference>
<dbReference type="RefSeq" id="XP_040717411.1">
    <property type="nucleotide sequence ID" value="XM_040860028.1"/>
</dbReference>
<dbReference type="GeneID" id="63776240"/>
<evidence type="ECO:0000313" key="2">
    <source>
        <dbReference type="Proteomes" id="UP000193689"/>
    </source>
</evidence>
<name>A0A1Y2E4T4_9PEZI</name>
<gene>
    <name evidence="1" type="ORF">BCR38DRAFT_430271</name>
</gene>
<sequence length="168" mass="18943">MKWFRSLLVQGDWRRTRRAQVSLVLDFEGGQTVLEKQYFTPKAQRLLFSSATAYCAEPQFGRLFPLSESHKAAYLYFDLLDCDWSRLVKKADPCLLTSCGNESKWKSARGACPPALTEEVWFTSGTSVVQNNRVLGAKNLELELSLNGDTLCFSPHEPSLITMLMGNP</sequence>
<proteinExistence type="predicted"/>
<dbReference type="Proteomes" id="UP000193689">
    <property type="component" value="Unassembled WGS sequence"/>
</dbReference>
<keyword evidence="2" id="KW-1185">Reference proteome</keyword>
<evidence type="ECO:0000313" key="1">
    <source>
        <dbReference type="EMBL" id="ORY66447.1"/>
    </source>
</evidence>
<protein>
    <submittedName>
        <fullName evidence="1">Uncharacterized protein</fullName>
    </submittedName>
</protein>
<accession>A0A1Y2E4T4</accession>
<organism evidence="1 2">
    <name type="scientific">Pseudomassariella vexata</name>
    <dbReference type="NCBI Taxonomy" id="1141098"/>
    <lineage>
        <taxon>Eukaryota</taxon>
        <taxon>Fungi</taxon>
        <taxon>Dikarya</taxon>
        <taxon>Ascomycota</taxon>
        <taxon>Pezizomycotina</taxon>
        <taxon>Sordariomycetes</taxon>
        <taxon>Xylariomycetidae</taxon>
        <taxon>Amphisphaeriales</taxon>
        <taxon>Pseudomassariaceae</taxon>
        <taxon>Pseudomassariella</taxon>
    </lineage>
</organism>
<dbReference type="AlphaFoldDB" id="A0A1Y2E4T4"/>
<dbReference type="EMBL" id="MCFJ01000005">
    <property type="protein sequence ID" value="ORY66447.1"/>
    <property type="molecule type" value="Genomic_DNA"/>
</dbReference>